<comment type="caution">
    <text evidence="2">The sequence shown here is derived from an EMBL/GenBank/DDBJ whole genome shotgun (WGS) entry which is preliminary data.</text>
</comment>
<reference evidence="2 3" key="1">
    <citation type="submission" date="2019-09" db="EMBL/GenBank/DDBJ databases">
        <title>Segnochrobactrum spirostomi gen. nov., sp. nov., isolated from the ciliate Spirostomum cf. yagiui and description of a novel family, Segnochrobactraceae fam. nov. within the order Rhizobiales of the class Alphaproteobacteria.</title>
        <authorList>
            <person name="Akter S."/>
            <person name="Shazib S.U.A."/>
            <person name="Shin M.K."/>
        </authorList>
    </citation>
    <scope>NUCLEOTIDE SEQUENCE [LARGE SCALE GENOMIC DNA]</scope>
    <source>
        <strain evidence="2 3">Sp-1</strain>
    </source>
</reference>
<name>A0A6A7YAQ5_9HYPH</name>
<proteinExistence type="predicted"/>
<evidence type="ECO:0000313" key="3">
    <source>
        <dbReference type="Proteomes" id="UP000332515"/>
    </source>
</evidence>
<protein>
    <submittedName>
        <fullName evidence="2">Class II aldolase</fullName>
    </submittedName>
</protein>
<dbReference type="SMART" id="SM01007">
    <property type="entry name" value="Aldolase_II"/>
    <property type="match status" value="1"/>
</dbReference>
<evidence type="ECO:0000259" key="1">
    <source>
        <dbReference type="SMART" id="SM01007"/>
    </source>
</evidence>
<accession>A0A6A7YAQ5</accession>
<dbReference type="Pfam" id="PF00596">
    <property type="entry name" value="Aldolase_II"/>
    <property type="match status" value="1"/>
</dbReference>
<keyword evidence="3" id="KW-1185">Reference proteome</keyword>
<dbReference type="InterPro" id="IPR036409">
    <property type="entry name" value="Aldolase_II/adducin_N_sf"/>
</dbReference>
<gene>
    <name evidence="2" type="ORF">F0357_21000</name>
</gene>
<dbReference type="EMBL" id="VWNA01000003">
    <property type="protein sequence ID" value="MQT15088.1"/>
    <property type="molecule type" value="Genomic_DNA"/>
</dbReference>
<feature type="domain" description="Class II aldolase/adducin N-terminal" evidence="1">
    <location>
        <begin position="19"/>
        <end position="211"/>
    </location>
</feature>
<organism evidence="2 3">
    <name type="scientific">Segnochrobactrum spirostomi</name>
    <dbReference type="NCBI Taxonomy" id="2608987"/>
    <lineage>
        <taxon>Bacteria</taxon>
        <taxon>Pseudomonadati</taxon>
        <taxon>Pseudomonadota</taxon>
        <taxon>Alphaproteobacteria</taxon>
        <taxon>Hyphomicrobiales</taxon>
        <taxon>Segnochrobactraceae</taxon>
        <taxon>Segnochrobactrum</taxon>
    </lineage>
</organism>
<evidence type="ECO:0000313" key="2">
    <source>
        <dbReference type="EMBL" id="MQT15088.1"/>
    </source>
</evidence>
<dbReference type="InterPro" id="IPR001303">
    <property type="entry name" value="Aldolase_II/adducin_N"/>
</dbReference>
<dbReference type="RefSeq" id="WP_153489433.1">
    <property type="nucleotide sequence ID" value="NZ_VWNA01000003.1"/>
</dbReference>
<dbReference type="Proteomes" id="UP000332515">
    <property type="component" value="Unassembled WGS sequence"/>
</dbReference>
<dbReference type="AlphaFoldDB" id="A0A6A7YAQ5"/>
<sequence length="362" mass="37900">MTQQENAPALPDSLPDYPAFLALSARIGRDITRTQGAGGNTSIKDGDTLWVKASGTWLQNAETNPIMVPVDVPRMRAALACDPGAAEDVAAFVRTDLNQAGLRPSIETSFHAVMPQRVVAHFHCVNTIALAVLKRGEALIGARLAAAVPDLTWRFVPYCRPGVPIALAMCAAGGSADIWVLGNHGIVIGGPDVATVAERIERVTAALAQTPRPAGAPDLARLEALAEGTAYAPVGDPASHAPALSPDSLPIALGGPLYPDHVIFLGERVGRLDAGQTVADVLAAFAANGWPAPKVILVPGAGVLVARDLTPGGLTMVRCLAEVTARVPLGEPIHVLDPKACWALTHWEAETYRQGLDRGRRS</sequence>
<dbReference type="SUPFAM" id="SSF53639">
    <property type="entry name" value="AraD/HMP-PK domain-like"/>
    <property type="match status" value="1"/>
</dbReference>
<dbReference type="Gene3D" id="3.40.225.10">
    <property type="entry name" value="Class II aldolase/adducin N-terminal domain"/>
    <property type="match status" value="1"/>
</dbReference>